<comment type="caution">
    <text evidence="1">The sequence shown here is derived from an EMBL/GenBank/DDBJ whole genome shotgun (WGS) entry which is preliminary data.</text>
</comment>
<proteinExistence type="predicted"/>
<dbReference type="EMBL" id="BAABIQ010000044">
    <property type="protein sequence ID" value="GAA4806691.1"/>
    <property type="molecule type" value="Genomic_DNA"/>
</dbReference>
<evidence type="ECO:0000313" key="1">
    <source>
        <dbReference type="EMBL" id="GAA4806691.1"/>
    </source>
</evidence>
<sequence length="80" mass="9027">MAHTTEPPFIIRAKINGVEQQLTVKTEETTDGVPYFICLQDQEQLTELRKESNGKWVQLWGNLDTLSILAIGKAIDCQPL</sequence>
<name>A0ABP9C9U2_9SPHI</name>
<dbReference type="RefSeq" id="WP_345234827.1">
    <property type="nucleotide sequence ID" value="NZ_BAABIQ010000044.1"/>
</dbReference>
<organism evidence="1 2">
    <name type="scientific">Olivibacter ginsenosidimutans</name>
    <dbReference type="NCBI Taxonomy" id="1176537"/>
    <lineage>
        <taxon>Bacteria</taxon>
        <taxon>Pseudomonadati</taxon>
        <taxon>Bacteroidota</taxon>
        <taxon>Sphingobacteriia</taxon>
        <taxon>Sphingobacteriales</taxon>
        <taxon>Sphingobacteriaceae</taxon>
        <taxon>Olivibacter</taxon>
    </lineage>
</organism>
<reference evidence="2" key="1">
    <citation type="journal article" date="2019" name="Int. J. Syst. Evol. Microbiol.">
        <title>The Global Catalogue of Microorganisms (GCM) 10K type strain sequencing project: providing services to taxonomists for standard genome sequencing and annotation.</title>
        <authorList>
            <consortium name="The Broad Institute Genomics Platform"/>
            <consortium name="The Broad Institute Genome Sequencing Center for Infectious Disease"/>
            <person name="Wu L."/>
            <person name="Ma J."/>
        </authorList>
    </citation>
    <scope>NUCLEOTIDE SEQUENCE [LARGE SCALE GENOMIC DNA]</scope>
    <source>
        <strain evidence="2">JCM 18200</strain>
    </source>
</reference>
<dbReference type="Proteomes" id="UP001501411">
    <property type="component" value="Unassembled WGS sequence"/>
</dbReference>
<gene>
    <name evidence="1" type="ORF">GCM10023231_39850</name>
</gene>
<keyword evidence="2" id="KW-1185">Reference proteome</keyword>
<accession>A0ABP9C9U2</accession>
<protein>
    <submittedName>
        <fullName evidence="1">Uncharacterized protein</fullName>
    </submittedName>
</protein>
<evidence type="ECO:0000313" key="2">
    <source>
        <dbReference type="Proteomes" id="UP001501411"/>
    </source>
</evidence>